<proteinExistence type="predicted"/>
<sequence>MPPRQTISFSGGPLPPFLARMQAQVGGGGGASSSSTSSDPERHFDPLLEARRKAKREEIEERRRKRAEGGGPREGEEDEDDEFDGAQIVVLDEAKDLSREQALKGEDSVGKGSSDASRTAQPASTSSASGSIAIPGTKRKADDTVGASSTKNGSNGLDALAEEVAKRKKTEQKEKERKEKNKRAAKEKKKAGKGLSFEM</sequence>
<keyword evidence="4" id="KW-1185">Reference proteome</keyword>
<feature type="domain" description="DUF4604" evidence="2">
    <location>
        <begin position="7"/>
        <end position="198"/>
    </location>
</feature>
<evidence type="ECO:0000256" key="1">
    <source>
        <dbReference type="SAM" id="MobiDB-lite"/>
    </source>
</evidence>
<comment type="caution">
    <text evidence="3">The sequence shown here is derived from an EMBL/GenBank/DDBJ whole genome shotgun (WGS) entry which is preliminary data.</text>
</comment>
<feature type="compositionally biased region" description="Low complexity" evidence="1">
    <location>
        <begin position="116"/>
        <end position="136"/>
    </location>
</feature>
<feature type="compositionally biased region" description="Basic and acidic residues" evidence="1">
    <location>
        <begin position="39"/>
        <end position="74"/>
    </location>
</feature>
<dbReference type="AlphaFoldDB" id="A0AAN6GBC7"/>
<evidence type="ECO:0000313" key="4">
    <source>
        <dbReference type="Proteomes" id="UP001176521"/>
    </source>
</evidence>
<protein>
    <recommendedName>
        <fullName evidence="2">DUF4604 domain-containing protein</fullName>
    </recommendedName>
</protein>
<feature type="region of interest" description="Disordered" evidence="1">
    <location>
        <begin position="1"/>
        <end position="199"/>
    </location>
</feature>
<organism evidence="3 4">
    <name type="scientific">Tilletia horrida</name>
    <dbReference type="NCBI Taxonomy" id="155126"/>
    <lineage>
        <taxon>Eukaryota</taxon>
        <taxon>Fungi</taxon>
        <taxon>Dikarya</taxon>
        <taxon>Basidiomycota</taxon>
        <taxon>Ustilaginomycotina</taxon>
        <taxon>Exobasidiomycetes</taxon>
        <taxon>Tilletiales</taxon>
        <taxon>Tilletiaceae</taxon>
        <taxon>Tilletia</taxon>
    </lineage>
</organism>
<dbReference type="Pfam" id="PF15377">
    <property type="entry name" value="DUF4604"/>
    <property type="match status" value="1"/>
</dbReference>
<feature type="compositionally biased region" description="Polar residues" evidence="1">
    <location>
        <begin position="146"/>
        <end position="155"/>
    </location>
</feature>
<feature type="compositionally biased region" description="Acidic residues" evidence="1">
    <location>
        <begin position="75"/>
        <end position="84"/>
    </location>
</feature>
<reference evidence="3" key="1">
    <citation type="journal article" date="2023" name="PhytoFront">
        <title>Draft Genome Resources of Seven Strains of Tilletia horrida, Causal Agent of Kernel Smut of Rice.</title>
        <authorList>
            <person name="Khanal S."/>
            <person name="Antony Babu S."/>
            <person name="Zhou X.G."/>
        </authorList>
    </citation>
    <scope>NUCLEOTIDE SEQUENCE</scope>
    <source>
        <strain evidence="3">TX3</strain>
    </source>
</reference>
<gene>
    <name evidence="3" type="ORF">OC842_005918</name>
</gene>
<feature type="compositionally biased region" description="Basic and acidic residues" evidence="1">
    <location>
        <begin position="171"/>
        <end position="184"/>
    </location>
</feature>
<feature type="compositionally biased region" description="Basic and acidic residues" evidence="1">
    <location>
        <begin position="92"/>
        <end position="109"/>
    </location>
</feature>
<dbReference type="EMBL" id="JAPDMQ010000466">
    <property type="protein sequence ID" value="KAK0524166.1"/>
    <property type="molecule type" value="Genomic_DNA"/>
</dbReference>
<dbReference type="InterPro" id="IPR027911">
    <property type="entry name" value="DUF4604"/>
</dbReference>
<name>A0AAN6GBC7_9BASI</name>
<accession>A0AAN6GBC7</accession>
<evidence type="ECO:0000313" key="3">
    <source>
        <dbReference type="EMBL" id="KAK0524166.1"/>
    </source>
</evidence>
<evidence type="ECO:0000259" key="2">
    <source>
        <dbReference type="Pfam" id="PF15377"/>
    </source>
</evidence>
<dbReference type="Proteomes" id="UP001176521">
    <property type="component" value="Unassembled WGS sequence"/>
</dbReference>